<accession>A0ABQ9JA34</accession>
<gene>
    <name evidence="1" type="ORF">NQ317_010913</name>
</gene>
<reference evidence="1" key="1">
    <citation type="journal article" date="2023" name="Insect Mol. Biol.">
        <title>Genome sequencing provides insights into the evolution of gene families encoding plant cell wall-degrading enzymes in longhorned beetles.</title>
        <authorList>
            <person name="Shin N.R."/>
            <person name="Okamura Y."/>
            <person name="Kirsch R."/>
            <person name="Pauchet Y."/>
        </authorList>
    </citation>
    <scope>NUCLEOTIDE SEQUENCE</scope>
    <source>
        <strain evidence="1">MMC_N1</strain>
    </source>
</reference>
<protein>
    <submittedName>
        <fullName evidence="1">Uncharacterized protein</fullName>
    </submittedName>
</protein>
<dbReference type="Proteomes" id="UP001162164">
    <property type="component" value="Unassembled WGS sequence"/>
</dbReference>
<evidence type="ECO:0000313" key="1">
    <source>
        <dbReference type="EMBL" id="KAJ8974317.1"/>
    </source>
</evidence>
<organism evidence="1 2">
    <name type="scientific">Molorchus minor</name>
    <dbReference type="NCBI Taxonomy" id="1323400"/>
    <lineage>
        <taxon>Eukaryota</taxon>
        <taxon>Metazoa</taxon>
        <taxon>Ecdysozoa</taxon>
        <taxon>Arthropoda</taxon>
        <taxon>Hexapoda</taxon>
        <taxon>Insecta</taxon>
        <taxon>Pterygota</taxon>
        <taxon>Neoptera</taxon>
        <taxon>Endopterygota</taxon>
        <taxon>Coleoptera</taxon>
        <taxon>Polyphaga</taxon>
        <taxon>Cucujiformia</taxon>
        <taxon>Chrysomeloidea</taxon>
        <taxon>Cerambycidae</taxon>
        <taxon>Lamiinae</taxon>
        <taxon>Monochamini</taxon>
        <taxon>Molorchus</taxon>
    </lineage>
</organism>
<proteinExistence type="predicted"/>
<comment type="caution">
    <text evidence="1">The sequence shown here is derived from an EMBL/GenBank/DDBJ whole genome shotgun (WGS) entry which is preliminary data.</text>
</comment>
<name>A0ABQ9JA34_9CUCU</name>
<dbReference type="EMBL" id="JAPWTJ010001019">
    <property type="protein sequence ID" value="KAJ8974317.1"/>
    <property type="molecule type" value="Genomic_DNA"/>
</dbReference>
<evidence type="ECO:0000313" key="2">
    <source>
        <dbReference type="Proteomes" id="UP001162164"/>
    </source>
</evidence>
<keyword evidence="2" id="KW-1185">Reference proteome</keyword>
<sequence>MSPADEITAIRNRGRRLIAVCSALINENPYCFSSYICENHSSSDGADYVKGEQQAILTDK</sequence>